<proteinExistence type="predicted"/>
<evidence type="ECO:0000313" key="4">
    <source>
        <dbReference type="EMBL" id="MFC3680375.1"/>
    </source>
</evidence>
<feature type="signal peptide" evidence="2">
    <location>
        <begin position="1"/>
        <end position="22"/>
    </location>
</feature>
<dbReference type="RefSeq" id="WP_376866318.1">
    <property type="nucleotide sequence ID" value="NZ_JBHRYB010000007.1"/>
</dbReference>
<reference evidence="5" key="1">
    <citation type="journal article" date="2019" name="Int. J. Syst. Evol. Microbiol.">
        <title>The Global Catalogue of Microorganisms (GCM) 10K type strain sequencing project: providing services to taxonomists for standard genome sequencing and annotation.</title>
        <authorList>
            <consortium name="The Broad Institute Genomics Platform"/>
            <consortium name="The Broad Institute Genome Sequencing Center for Infectious Disease"/>
            <person name="Wu L."/>
            <person name="Ma J."/>
        </authorList>
    </citation>
    <scope>NUCLEOTIDE SEQUENCE [LARGE SCALE GENOMIC DNA]</scope>
    <source>
        <strain evidence="5">KCTC 42424</strain>
    </source>
</reference>
<feature type="region of interest" description="Disordered" evidence="1">
    <location>
        <begin position="210"/>
        <end position="252"/>
    </location>
</feature>
<dbReference type="InterPro" id="IPR006860">
    <property type="entry name" value="FecR"/>
</dbReference>
<keyword evidence="5" id="KW-1185">Reference proteome</keyword>
<dbReference type="EMBL" id="JBHRYB010000007">
    <property type="protein sequence ID" value="MFC3680375.1"/>
    <property type="molecule type" value="Genomic_DNA"/>
</dbReference>
<comment type="caution">
    <text evidence="4">The sequence shown here is derived from an EMBL/GenBank/DDBJ whole genome shotgun (WGS) entry which is preliminary data.</text>
</comment>
<feature type="domain" description="FecR protein" evidence="3">
    <location>
        <begin position="58"/>
        <end position="162"/>
    </location>
</feature>
<dbReference type="Pfam" id="PF04773">
    <property type="entry name" value="FecR"/>
    <property type="match status" value="1"/>
</dbReference>
<dbReference type="PANTHER" id="PTHR38731">
    <property type="entry name" value="LIPL45-RELATED LIPOPROTEIN-RELATED"/>
    <property type="match status" value="1"/>
</dbReference>
<evidence type="ECO:0000256" key="1">
    <source>
        <dbReference type="SAM" id="MobiDB-lite"/>
    </source>
</evidence>
<keyword evidence="2" id="KW-0732">Signal</keyword>
<evidence type="ECO:0000313" key="5">
    <source>
        <dbReference type="Proteomes" id="UP001595722"/>
    </source>
</evidence>
<organism evidence="4 5">
    <name type="scientific">Bacterioplanoides pacificum</name>
    <dbReference type="NCBI Taxonomy" id="1171596"/>
    <lineage>
        <taxon>Bacteria</taxon>
        <taxon>Pseudomonadati</taxon>
        <taxon>Pseudomonadota</taxon>
        <taxon>Gammaproteobacteria</taxon>
        <taxon>Oceanospirillales</taxon>
        <taxon>Oceanospirillaceae</taxon>
        <taxon>Bacterioplanoides</taxon>
    </lineage>
</organism>
<protein>
    <submittedName>
        <fullName evidence="4">FecR domain-containing protein</fullName>
    </submittedName>
</protein>
<gene>
    <name evidence="4" type="ORF">ACFOMG_09730</name>
</gene>
<feature type="chain" id="PRO_5045062034" evidence="2">
    <location>
        <begin position="23"/>
        <end position="510"/>
    </location>
</feature>
<name>A0ABV7VS47_9GAMM</name>
<accession>A0ABV7VS47</accession>
<evidence type="ECO:0000256" key="2">
    <source>
        <dbReference type="SAM" id="SignalP"/>
    </source>
</evidence>
<dbReference type="Proteomes" id="UP001595722">
    <property type="component" value="Unassembled WGS sequence"/>
</dbReference>
<evidence type="ECO:0000259" key="3">
    <source>
        <dbReference type="Pfam" id="PF04773"/>
    </source>
</evidence>
<sequence length="510" mass="54184">MTRFFFWLNTACLVLLCSQTHAIAVAGHVIMVKGDVIARDDQGQQRPLSRRDPVYDSDTILTGDDSRLQIRFIDKGLLALKANSELSIRSYRQPDPDQQDDGDILMKLVEGGFRTLTGTIGKGNKEAYKVETPVGSIGIRGTMYSVWFSNRELLAGVWNGGIQLDGPQGSTSLGDGADYDFGRFTGTGFEGLLTPPAQLETASTAATPLTAEKAQDKQSALAEPATPALDNSDGASHLPQPLPNPIDKEPDAATQTTLIGNGQMDSLQYGQLISSAGNQPGGVMYDGSEQPVFTQQQLSGLTLTRFDGPADPSVTPPAVANVNWGIWNGSAEQPIRQYNSEGQLINEIHEPLLWLTANPASSLDVFGINGSLSFYSEGGAQPGLINGEAVNDLTVFGGFDVNLANGRVNDGNLTAAYGDDYWYARFAGQLNSSGSDFQITGGNHGEATLNLDQSTITGILVAPQEPGSVPGFAGGFQLIDQLDNSAAGLFAWPGRIDSGLPTSDNPEPQR</sequence>